<evidence type="ECO:0000313" key="2">
    <source>
        <dbReference type="EMBL" id="CDM84051.1"/>
    </source>
</evidence>
<protein>
    <recommendedName>
        <fullName evidence="3">Ubiquitin-like protease family profile domain-containing protein</fullName>
    </recommendedName>
</protein>
<dbReference type="InterPro" id="IPR038765">
    <property type="entry name" value="Papain-like_cys_pep_sf"/>
</dbReference>
<gene>
    <name evidence="2" type="ORF">TRAES_3BF067100040CFD_c1</name>
</gene>
<reference evidence="2" key="1">
    <citation type="journal article" date="2014" name="Science">
        <title>Structural and functional partitioning of bread wheat chromosome 3B.</title>
        <authorList>
            <person name="Choulet F."/>
            <person name="Alberti A."/>
            <person name="Theil S."/>
            <person name="Glover N."/>
            <person name="Barbe V."/>
            <person name="Daron J."/>
            <person name="Pingault L."/>
            <person name="Sourdille P."/>
            <person name="Couloux A."/>
            <person name="Paux E."/>
            <person name="Leroy P."/>
            <person name="Mangenot S."/>
            <person name="Guilhot N."/>
            <person name="Le Gouis J."/>
            <person name="Balfourier F."/>
            <person name="Alaux M."/>
            <person name="Jamilloux V."/>
            <person name="Poulain J."/>
            <person name="Durand C."/>
            <person name="Bellec A."/>
            <person name="Gaspin C."/>
            <person name="Safar J."/>
            <person name="Dolezel J."/>
            <person name="Rogers J."/>
            <person name="Vandepoele K."/>
            <person name="Aury J.M."/>
            <person name="Mayer K."/>
            <person name="Berges H."/>
            <person name="Quesneville H."/>
            <person name="Wincker P."/>
            <person name="Feuillet C."/>
        </authorList>
    </citation>
    <scope>NUCLEOTIDE SEQUENCE</scope>
</reference>
<evidence type="ECO:0008006" key="3">
    <source>
        <dbReference type="Google" id="ProtNLM"/>
    </source>
</evidence>
<evidence type="ECO:0000256" key="1">
    <source>
        <dbReference type="SAM" id="MobiDB-lite"/>
    </source>
</evidence>
<feature type="region of interest" description="Disordered" evidence="1">
    <location>
        <begin position="522"/>
        <end position="594"/>
    </location>
</feature>
<dbReference type="SUPFAM" id="SSF54001">
    <property type="entry name" value="Cysteine proteinases"/>
    <property type="match status" value="1"/>
</dbReference>
<dbReference type="HOGENOM" id="CLU_261564_0_0_1"/>
<sequence length="1300" mass="141983">MSSIGRGAGCANGVDAAIVALAKVLLINCEGSDGDAGISSSDVNNLIMHSCRDINVEHVAPNYPLPCNMGVPPNVEPCRASVDAHERKKRLRLPKGVVDSSNVTSNSHVPDACARVRVQVGTSLDVSASLNVTANVGPVSEGGPAVSSSQGKRRVVVAKIKNGLRGTHPTSGVASKIVDPSPRRSPRIASGPVVDRVYPSVKLDGKHVSFEGSEDGGGCRGPSVDGTGLDGNNVVPRRRRPKVVGSGPKKKVAKSTTSNAGACDRINVTVRYSLGEVSEVVALLETRHKDIVRKAGFGCVFDWVLKGNVSRLLMCHLMKNIDMATMRIDCGPNKVLVVSREIVHQCFWFPMGDDTAPRPADSGHDELMARFKAELGFSKASVVDMKDLRTVLKQLVVDESKDVLAVKNEDVAFKVQKSSNAMEDDGVFEKIDEFLQKVNELAAEVPTTSDRLSCIAGIFPEDHGPREESMMEATERDVAIIGSLRSATSHIRTAFNHLKKKQDVICKGFENDARIIVSQISKQKNDASAPVRDDDYTSQRGEEISKQKNDASAPVRDDDYTGQRGEEVVVDASDDDEDDKQEPSAESPLHDFSDDYVIDDDCFGGDPDGGCNGVDDNVDYTEGVFAPDQPVAEGDCHKSNELELGQQFHACSVDISEGKQVGFDCQGGASVCLMLDRCLKVLVRVYLSWILGDDVNHAASFEGKQVPKDTTMPESIGAGGDVFSIPVCEVPVVDGARASNKDAKPAVVSELLNDAAVVDSHRGGDAHASVAGPEDASGLNASHVIDKSIFDGGASAPATLSGNHVQVPEGLAAKLKDIISKSALRGNYSNEPQPEVEPNVDEVSVDGASEETDSDDLGLSVNEIESSQTVSSFTQTPATPEAVQRMKDLYFAVMRLRKDKNKKDEVLFENAFCKATVKQVAESFRVGGMLNTTVAAQSIWKGSFDNRHLIRFFSAYADEPLDKKDIVLLGVFDPPATREDLGLDEPKFSLFESQYETPEIQVISDDEILKSVQAVEVKKGGVESKSKGVACAVPKAVDRGVESDDDSFMPPAPKKCLRPIAASPIKVVVKSPLVLSDDDDFVLHGERTMFTRSKSMEEPLYLLEIDPYHRPVDEDGQELPRPPFNVKLAAQKFKLYIKENLLAANLIMLPYWNRNHFTLYTMNKHRESLDIHDSWRYTGRNLSRNRFHGERVEIMSRMSLLMKEVYGEATYNSSRQPRWEHLVDRCSYAKMPEQGVNECGFYMLKAAYLYDGTKIVEEVKKRDPHSAYWKAECLFMFFFTLVMRFGATSGCGRWLTLLSC</sequence>
<dbReference type="EMBL" id="HG670306">
    <property type="protein sequence ID" value="CDM84051.1"/>
    <property type="molecule type" value="Genomic_DNA"/>
</dbReference>
<feature type="compositionally biased region" description="Basic residues" evidence="1">
    <location>
        <begin position="236"/>
        <end position="253"/>
    </location>
</feature>
<proteinExistence type="predicted"/>
<dbReference type="ExpressionAtlas" id="A0A077RUR8">
    <property type="expression patterns" value="baseline"/>
</dbReference>
<organism evidence="2">
    <name type="scientific">Triticum aestivum</name>
    <name type="common">Wheat</name>
    <dbReference type="NCBI Taxonomy" id="4565"/>
    <lineage>
        <taxon>Eukaryota</taxon>
        <taxon>Viridiplantae</taxon>
        <taxon>Streptophyta</taxon>
        <taxon>Embryophyta</taxon>
        <taxon>Tracheophyta</taxon>
        <taxon>Spermatophyta</taxon>
        <taxon>Magnoliopsida</taxon>
        <taxon>Liliopsida</taxon>
        <taxon>Poales</taxon>
        <taxon>Poaceae</taxon>
        <taxon>BOP clade</taxon>
        <taxon>Pooideae</taxon>
        <taxon>Triticodae</taxon>
        <taxon>Triticeae</taxon>
        <taxon>Triticinae</taxon>
        <taxon>Triticum</taxon>
    </lineage>
</organism>
<feature type="region of interest" description="Disordered" evidence="1">
    <location>
        <begin position="825"/>
        <end position="856"/>
    </location>
</feature>
<feature type="compositionally biased region" description="Acidic residues" evidence="1">
    <location>
        <begin position="838"/>
        <end position="856"/>
    </location>
</feature>
<feature type="region of interest" description="Disordered" evidence="1">
    <location>
        <begin position="164"/>
        <end position="190"/>
    </location>
</feature>
<feature type="region of interest" description="Disordered" evidence="1">
    <location>
        <begin position="209"/>
        <end position="258"/>
    </location>
</feature>
<accession>A0A077RUR8</accession>
<feature type="compositionally biased region" description="Acidic residues" evidence="1">
    <location>
        <begin position="568"/>
        <end position="580"/>
    </location>
</feature>
<name>A0A077RUR8_WHEAT</name>
<feature type="compositionally biased region" description="Basic and acidic residues" evidence="1">
    <location>
        <begin position="531"/>
        <end position="567"/>
    </location>
</feature>